<evidence type="ECO:0000313" key="3">
    <source>
        <dbReference type="EMBL" id="KAJ8484922.1"/>
    </source>
</evidence>
<keyword evidence="4" id="KW-1185">Reference proteome</keyword>
<reference evidence="3 4" key="1">
    <citation type="submission" date="2022-12" db="EMBL/GenBank/DDBJ databases">
        <title>Chromosome-scale assembly of the Ensete ventricosum genome.</title>
        <authorList>
            <person name="Dussert Y."/>
            <person name="Stocks J."/>
            <person name="Wendawek A."/>
            <person name="Woldeyes F."/>
            <person name="Nichols R.A."/>
            <person name="Borrell J.S."/>
        </authorList>
    </citation>
    <scope>NUCLEOTIDE SEQUENCE [LARGE SCALE GENOMIC DNA]</scope>
    <source>
        <strain evidence="4">cv. Maze</strain>
        <tissue evidence="3">Seeds</tissue>
    </source>
</reference>
<proteinExistence type="predicted"/>
<gene>
    <name evidence="3" type="ORF">OPV22_017407</name>
</gene>
<feature type="transmembrane region" description="Helical" evidence="2">
    <location>
        <begin position="58"/>
        <end position="77"/>
    </location>
</feature>
<protein>
    <submittedName>
        <fullName evidence="3">Uncharacterized protein</fullName>
    </submittedName>
</protein>
<feature type="region of interest" description="Disordered" evidence="1">
    <location>
        <begin position="127"/>
        <end position="155"/>
    </location>
</feature>
<comment type="caution">
    <text evidence="3">The sequence shown here is derived from an EMBL/GenBank/DDBJ whole genome shotgun (WGS) entry which is preliminary data.</text>
</comment>
<evidence type="ECO:0000313" key="4">
    <source>
        <dbReference type="Proteomes" id="UP001222027"/>
    </source>
</evidence>
<evidence type="ECO:0000256" key="1">
    <source>
        <dbReference type="SAM" id="MobiDB-lite"/>
    </source>
</evidence>
<organism evidence="3 4">
    <name type="scientific">Ensete ventricosum</name>
    <name type="common">Abyssinian banana</name>
    <name type="synonym">Musa ensete</name>
    <dbReference type="NCBI Taxonomy" id="4639"/>
    <lineage>
        <taxon>Eukaryota</taxon>
        <taxon>Viridiplantae</taxon>
        <taxon>Streptophyta</taxon>
        <taxon>Embryophyta</taxon>
        <taxon>Tracheophyta</taxon>
        <taxon>Spermatophyta</taxon>
        <taxon>Magnoliopsida</taxon>
        <taxon>Liliopsida</taxon>
        <taxon>Zingiberales</taxon>
        <taxon>Musaceae</taxon>
        <taxon>Ensete</taxon>
    </lineage>
</organism>
<evidence type="ECO:0000256" key="2">
    <source>
        <dbReference type="SAM" id="Phobius"/>
    </source>
</evidence>
<name>A0AAV8QS11_ENSVE</name>
<dbReference type="AlphaFoldDB" id="A0AAV8QS11"/>
<accession>A0AAV8QS11</accession>
<sequence>MNWISDRSSCLRGDRRPSLFYKNLLLRCSTSPCYKYSSRRAKEKLHQPPVKTVMKETMGLFGLLFWCSLLFLAFYAAEGRLDCKIELGSCWNPETAPPANGRKVHGAWKVELKQGCRRPPDVELAAELPEPELMRVPSGPDPLHHNGSPKKPQTP</sequence>
<dbReference type="EMBL" id="JAQQAF010000005">
    <property type="protein sequence ID" value="KAJ8484922.1"/>
    <property type="molecule type" value="Genomic_DNA"/>
</dbReference>
<keyword evidence="2" id="KW-1133">Transmembrane helix</keyword>
<keyword evidence="2" id="KW-0472">Membrane</keyword>
<dbReference type="Proteomes" id="UP001222027">
    <property type="component" value="Unassembled WGS sequence"/>
</dbReference>
<keyword evidence="2" id="KW-0812">Transmembrane</keyword>